<accession>A0A5Q0CDE0</accession>
<dbReference type="AlphaFoldDB" id="A0A5Q0CDE0"/>
<feature type="chain" id="PRO_5024973801" evidence="1">
    <location>
        <begin position="28"/>
        <end position="123"/>
    </location>
</feature>
<gene>
    <name evidence="2" type="ORF">FZ934_18705</name>
</gene>
<proteinExistence type="predicted"/>
<name>A0A5Q0CDE0_9HYPH</name>
<reference evidence="2 3" key="1">
    <citation type="submission" date="2019-08" db="EMBL/GenBank/DDBJ databases">
        <title>Prosopis cineraria nodule microbiome.</title>
        <authorList>
            <person name="Ali R."/>
            <person name="Chaluvadi S.R."/>
            <person name="Wang X."/>
        </authorList>
    </citation>
    <scope>NUCLEOTIDE SEQUENCE [LARGE SCALE GENOMIC DNA]</scope>
    <source>
        <strain evidence="2 3">BG7</strain>
    </source>
</reference>
<evidence type="ECO:0000256" key="1">
    <source>
        <dbReference type="SAM" id="SignalP"/>
    </source>
</evidence>
<dbReference type="RefSeq" id="WP_153272496.1">
    <property type="nucleotide sequence ID" value="NZ_CP043498.1"/>
</dbReference>
<feature type="signal peptide" evidence="1">
    <location>
        <begin position="1"/>
        <end position="27"/>
    </location>
</feature>
<dbReference type="KEGG" id="rgr:FZ934_18705"/>
<evidence type="ECO:0000313" key="2">
    <source>
        <dbReference type="EMBL" id="QFY62504.1"/>
    </source>
</evidence>
<keyword evidence="1" id="KW-0732">Signal</keyword>
<dbReference type="EMBL" id="CP043498">
    <property type="protein sequence ID" value="QFY62504.1"/>
    <property type="molecule type" value="Genomic_DNA"/>
</dbReference>
<protein>
    <submittedName>
        <fullName evidence="2">Surface protein</fullName>
    </submittedName>
</protein>
<keyword evidence="3" id="KW-1185">Reference proteome</keyword>
<organism evidence="2 3">
    <name type="scientific">Rhizobium grahamii</name>
    <dbReference type="NCBI Taxonomy" id="1120045"/>
    <lineage>
        <taxon>Bacteria</taxon>
        <taxon>Pseudomonadati</taxon>
        <taxon>Pseudomonadota</taxon>
        <taxon>Alphaproteobacteria</taxon>
        <taxon>Hyphomicrobiales</taxon>
        <taxon>Rhizobiaceae</taxon>
        <taxon>Rhizobium/Agrobacterium group</taxon>
        <taxon>Rhizobium</taxon>
    </lineage>
</organism>
<sequence>MKMFRFACVALPLGALLSLSGVVPANALPAAPGLRPAVTDVRLVQYKPQPGYWHGYRGSRTELPGTRRHSDGLWYPLAAFGIDPGATGSIGAREAMPKQREGYCQNTFGGTNGDGSMPCDNGF</sequence>
<dbReference type="OrthoDB" id="8367208at2"/>
<dbReference type="Proteomes" id="UP000326881">
    <property type="component" value="Chromosome"/>
</dbReference>
<evidence type="ECO:0000313" key="3">
    <source>
        <dbReference type="Proteomes" id="UP000326881"/>
    </source>
</evidence>